<dbReference type="GO" id="GO:0005829">
    <property type="term" value="C:cytosol"/>
    <property type="evidence" value="ECO:0007669"/>
    <property type="project" value="TreeGrafter"/>
</dbReference>
<evidence type="ECO:0000313" key="3">
    <source>
        <dbReference type="Proteomes" id="UP000177932"/>
    </source>
</evidence>
<dbReference type="Proteomes" id="UP000177932">
    <property type="component" value="Unassembled WGS sequence"/>
</dbReference>
<dbReference type="Pfam" id="PF07969">
    <property type="entry name" value="Amidohydro_3"/>
    <property type="match status" value="1"/>
</dbReference>
<evidence type="ECO:0000259" key="1">
    <source>
        <dbReference type="Pfam" id="PF07969"/>
    </source>
</evidence>
<dbReference type="InterPro" id="IPR032466">
    <property type="entry name" value="Metal_Hydrolase"/>
</dbReference>
<reference evidence="2 3" key="1">
    <citation type="journal article" date="2016" name="Nat. Commun.">
        <title>Thousands of microbial genomes shed light on interconnected biogeochemical processes in an aquifer system.</title>
        <authorList>
            <person name="Anantharaman K."/>
            <person name="Brown C.T."/>
            <person name="Hug L.A."/>
            <person name="Sharon I."/>
            <person name="Castelle C.J."/>
            <person name="Probst A.J."/>
            <person name="Thomas B.C."/>
            <person name="Singh A."/>
            <person name="Wilkins M.J."/>
            <person name="Karaoz U."/>
            <person name="Brodie E.L."/>
            <person name="Williams K.H."/>
            <person name="Hubbard S.S."/>
            <person name="Banfield J.F."/>
        </authorList>
    </citation>
    <scope>NUCLEOTIDE SEQUENCE [LARGE SCALE GENOMIC DNA]</scope>
</reference>
<dbReference type="InterPro" id="IPR011059">
    <property type="entry name" value="Metal-dep_hydrolase_composite"/>
</dbReference>
<dbReference type="PANTHER" id="PTHR11647:SF1">
    <property type="entry name" value="COLLAPSIN RESPONSE MEDIATOR PROTEIN"/>
    <property type="match status" value="1"/>
</dbReference>
<sequence length="522" mass="57422">MLIKGGTIIDGTGKNKFIGDVRFDGELIKEIGESLKPQRGENVLDATGKFVTPGFIDIANRSDTFFSIILRPSLSSLVKQGVTTIIGGICGASLAPLASKEAILAIQKWQNISGLNINWVTTGEFLAEIESRDIAINFGTMTGHGTLRRGLVGDSFGPLSPEEMKKMEYLLERSISEGSFGMSTGLAYSHEKVALFNELVVLAKLLKNKNCFYATHLRDEGENLLVSVNEVISLSREAELPCHVYHFKSAGKNFWGQFKNALEMIDSANSSGADINFDVYPYSSTATVLYLLLPDWVSSDGKAKVLMRLKNKYIRERIVEEMKGKEDSIKDIIIAKGGVSNINTGRSISEVARASECSVTDALLNILIASNDRIIGFIPSIDDINVENAISNKHSIIASDGAGYSMKDGKSGMLVHPRSFGAFTKFLGDFVRNKQLLSWEEGIRKITSFPAEKIGLAKRGQLKKGYFADIIIFDPEKISDRATFRDPFKYSEGVDYVFVNGGLALRNGKFQKKRHGKVLRKA</sequence>
<gene>
    <name evidence="2" type="ORF">A2827_02075</name>
</gene>
<dbReference type="Gene3D" id="2.30.40.10">
    <property type="entry name" value="Urease, subunit C, domain 1"/>
    <property type="match status" value="2"/>
</dbReference>
<evidence type="ECO:0000313" key="2">
    <source>
        <dbReference type="EMBL" id="OGZ57226.1"/>
    </source>
</evidence>
<dbReference type="AlphaFoldDB" id="A0A1G2H417"/>
<dbReference type="SUPFAM" id="SSF51556">
    <property type="entry name" value="Metallo-dependent hydrolases"/>
    <property type="match status" value="1"/>
</dbReference>
<accession>A0A1G2H417</accession>
<proteinExistence type="predicted"/>
<name>A0A1G2H417_9BACT</name>
<dbReference type="EMBL" id="MHOD01000034">
    <property type="protein sequence ID" value="OGZ57226.1"/>
    <property type="molecule type" value="Genomic_DNA"/>
</dbReference>
<dbReference type="InterPro" id="IPR013108">
    <property type="entry name" value="Amidohydro_3"/>
</dbReference>
<dbReference type="STRING" id="1802158.A2827_02075"/>
<dbReference type="InterPro" id="IPR050378">
    <property type="entry name" value="Metallo-dep_Hydrolases_sf"/>
</dbReference>
<feature type="domain" description="Amidohydrolase 3" evidence="1">
    <location>
        <begin position="416"/>
        <end position="501"/>
    </location>
</feature>
<comment type="caution">
    <text evidence="2">The sequence shown here is derived from an EMBL/GenBank/DDBJ whole genome shotgun (WGS) entry which is preliminary data.</text>
</comment>
<dbReference type="GO" id="GO:0016812">
    <property type="term" value="F:hydrolase activity, acting on carbon-nitrogen (but not peptide) bonds, in cyclic amides"/>
    <property type="evidence" value="ECO:0007669"/>
    <property type="project" value="TreeGrafter"/>
</dbReference>
<dbReference type="PANTHER" id="PTHR11647">
    <property type="entry name" value="HYDRANTOINASE/DIHYDROPYRIMIDINASE FAMILY MEMBER"/>
    <property type="match status" value="1"/>
</dbReference>
<organism evidence="2 3">
    <name type="scientific">Candidatus Spechtbacteria bacterium RIFCSPHIGHO2_01_FULL_43_30</name>
    <dbReference type="NCBI Taxonomy" id="1802158"/>
    <lineage>
        <taxon>Bacteria</taxon>
        <taxon>Candidatus Spechtiibacteriota</taxon>
    </lineage>
</organism>
<dbReference type="Gene3D" id="3.30.1490.130">
    <property type="entry name" value="D-aminoacylase. Domain 3"/>
    <property type="match status" value="1"/>
</dbReference>
<protein>
    <recommendedName>
        <fullName evidence="1">Amidohydrolase 3 domain-containing protein</fullName>
    </recommendedName>
</protein>
<dbReference type="GO" id="GO:0016811">
    <property type="term" value="F:hydrolase activity, acting on carbon-nitrogen (but not peptide) bonds, in linear amides"/>
    <property type="evidence" value="ECO:0007669"/>
    <property type="project" value="InterPro"/>
</dbReference>
<dbReference type="Gene3D" id="3.20.20.140">
    <property type="entry name" value="Metal-dependent hydrolases"/>
    <property type="match status" value="2"/>
</dbReference>
<dbReference type="SUPFAM" id="SSF51338">
    <property type="entry name" value="Composite domain of metallo-dependent hydrolases"/>
    <property type="match status" value="1"/>
</dbReference>
<dbReference type="InterPro" id="IPR023100">
    <property type="entry name" value="D-aminoacylase_insert_dom_sf"/>
</dbReference>